<name>A0AAD7KAI4_9AGAR</name>
<keyword evidence="4" id="KW-1185">Reference proteome</keyword>
<feature type="compositionally biased region" description="Low complexity" evidence="2">
    <location>
        <begin position="813"/>
        <end position="831"/>
    </location>
</feature>
<sequence length="1112" mass="120176">MQVDEIAKHRFESFKLGMPSPTAPVASKHRHARSHSRNASISSTASLPTPKCTTTHEIPPIQSLPPPPKRNSHHRRISSVSTRRESAEMMGVSVSDSLISPPEDAGEKDSLRRHALWALEGKRDASYSKVEIPELPTPFEFPSKPSFPPGSGAFMNTAKRDSKRDSFKPSSKDLLGTLVEEEEEDEDSDRPRAPPTPTTPTTGFLRNIASRPRPPHLSLRPLSLTPDNLPSYTPPSHNLPTPLSPRRSSLKLLALAPDATTNATIMNGTTPAPSPTPLRSRPVLNIKLSAEPPSAIAFGSPEDAVARPPPPRRSSISYKSSATVTAGLPTPESTPISERRFSGYSHDSISSRGSLSSTTTEDDFLAASVATRPLSASEQHFLFKSHNALLARITDLERALSFRNTPSSFRDGTSRPSSVASAVSAASGSSSRSSEPSGEALDEMLSLVSDLKAERDELKRDVEGWRVRVGDMEKQLGVFGHRVEAERRDAWVARSRVGLLEVERGGLEKRVGDLESENQRLLTAEEELKTQVARLLEEKEQMRAELQEARNKASRAMDPLSTPRAFDGPIVAVRPVAQAMKRGLGFTSLDSESSVTDVEDSGFQSFGLGLGFKLRAVEEEGDDDDSGLAGYEDEDENDVLLSPSSSFGSVDDFYSAGRTVLEVAVDSTPTPASSHVSRPSLSKWTFPKAVQPVARQVEEVDRFFGCLEDLDDLPSPTASSPRYSDYDEEKSKGMFAKGFSYGDDIKSCFVLPASVLASVEGTFGDLLDVVEEESEEQEDEEEEETEGETVVEDGEVNNGIKITFTPPVEERASAAPLAAAASPPSPTKKPAFTFFEDEDEEGDEAVPFTFGQARSMTPERRVAPMTPPTSANARPVSPSSIPRPVIAKPPSFTLSSPRSEGKINAFATPPTKRGGTMPSFIPQPSSPPRVNSASPFASNASMKPSTTFIRQPTRQPLMPNRNISKTQTTNADAAPHSSPRYAANPTAHQGSDMKSVDLSDHNIPTDAAPYSNSPSVPASSSFSSIMSSPLVGRLSFQTLTNYIPSWGMTPPRSQTDAAGHESRAVAPPAGTVKRGFVSKQSQLERLKSRLEQESLEGRSAAGKKRDDDAAFL</sequence>
<feature type="region of interest" description="Disordered" evidence="2">
    <location>
        <begin position="1050"/>
        <end position="1112"/>
    </location>
</feature>
<feature type="coiled-coil region" evidence="1">
    <location>
        <begin position="511"/>
        <end position="556"/>
    </location>
</feature>
<feature type="compositionally biased region" description="Acidic residues" evidence="2">
    <location>
        <begin position="179"/>
        <end position="188"/>
    </location>
</feature>
<feature type="region of interest" description="Disordered" evidence="2">
    <location>
        <begin position="1"/>
        <end position="110"/>
    </location>
</feature>
<feature type="compositionally biased region" description="Basic and acidic residues" evidence="2">
    <location>
        <begin position="1103"/>
        <end position="1112"/>
    </location>
</feature>
<organism evidence="3 4">
    <name type="scientific">Mycena metata</name>
    <dbReference type="NCBI Taxonomy" id="1033252"/>
    <lineage>
        <taxon>Eukaryota</taxon>
        <taxon>Fungi</taxon>
        <taxon>Dikarya</taxon>
        <taxon>Basidiomycota</taxon>
        <taxon>Agaricomycotina</taxon>
        <taxon>Agaricomycetes</taxon>
        <taxon>Agaricomycetidae</taxon>
        <taxon>Agaricales</taxon>
        <taxon>Marasmiineae</taxon>
        <taxon>Mycenaceae</taxon>
        <taxon>Mycena</taxon>
    </lineage>
</organism>
<feature type="compositionally biased region" description="Basic and acidic residues" evidence="2">
    <location>
        <begin position="1"/>
        <end position="13"/>
    </location>
</feature>
<keyword evidence="1" id="KW-0175">Coiled coil</keyword>
<feature type="region of interest" description="Disordered" evidence="2">
    <location>
        <begin position="135"/>
        <end position="245"/>
    </location>
</feature>
<feature type="compositionally biased region" description="Polar residues" evidence="2">
    <location>
        <begin position="961"/>
        <end position="971"/>
    </location>
</feature>
<protein>
    <submittedName>
        <fullName evidence="3">Uncharacterized protein</fullName>
    </submittedName>
</protein>
<feature type="compositionally biased region" description="Low complexity" evidence="2">
    <location>
        <begin position="414"/>
        <end position="439"/>
    </location>
</feature>
<feature type="coiled-coil region" evidence="1">
    <location>
        <begin position="441"/>
        <end position="475"/>
    </location>
</feature>
<feature type="compositionally biased region" description="Polar residues" evidence="2">
    <location>
        <begin position="928"/>
        <end position="954"/>
    </location>
</feature>
<feature type="region of interest" description="Disordered" evidence="2">
    <location>
        <begin position="294"/>
        <end position="357"/>
    </location>
</feature>
<feature type="region of interest" description="Disordered" evidence="2">
    <location>
        <begin position="858"/>
        <end position="1018"/>
    </location>
</feature>
<feature type="compositionally biased region" description="Polar residues" evidence="2">
    <location>
        <begin position="225"/>
        <end position="238"/>
    </location>
</feature>
<proteinExistence type="predicted"/>
<feature type="compositionally biased region" description="Basic residues" evidence="2">
    <location>
        <begin position="27"/>
        <end position="36"/>
    </location>
</feature>
<dbReference type="Gene3D" id="1.10.287.1490">
    <property type="match status" value="1"/>
</dbReference>
<feature type="compositionally biased region" description="Acidic residues" evidence="2">
    <location>
        <begin position="771"/>
        <end position="795"/>
    </location>
</feature>
<dbReference type="EMBL" id="JARKIB010000004">
    <property type="protein sequence ID" value="KAJ7781616.1"/>
    <property type="molecule type" value="Genomic_DNA"/>
</dbReference>
<comment type="caution">
    <text evidence="3">The sequence shown here is derived from an EMBL/GenBank/DDBJ whole genome shotgun (WGS) entry which is preliminary data.</text>
</comment>
<evidence type="ECO:0000313" key="4">
    <source>
        <dbReference type="Proteomes" id="UP001215598"/>
    </source>
</evidence>
<feature type="compositionally biased region" description="Low complexity" evidence="2">
    <location>
        <begin position="1009"/>
        <end position="1018"/>
    </location>
</feature>
<feature type="compositionally biased region" description="Polar residues" evidence="2">
    <location>
        <begin position="37"/>
        <end position="56"/>
    </location>
</feature>
<evidence type="ECO:0000256" key="2">
    <source>
        <dbReference type="SAM" id="MobiDB-lite"/>
    </source>
</evidence>
<gene>
    <name evidence="3" type="ORF">B0H16DRAFT_626902</name>
</gene>
<dbReference type="Proteomes" id="UP001215598">
    <property type="component" value="Unassembled WGS sequence"/>
</dbReference>
<feature type="compositionally biased region" description="Low complexity" evidence="2">
    <location>
        <begin position="313"/>
        <end position="322"/>
    </location>
</feature>
<dbReference type="AlphaFoldDB" id="A0AAD7KAI4"/>
<feature type="region of interest" description="Disordered" evidence="2">
    <location>
        <begin position="619"/>
        <end position="638"/>
    </location>
</feature>
<feature type="compositionally biased region" description="Basic and acidic residues" evidence="2">
    <location>
        <begin position="1082"/>
        <end position="1096"/>
    </location>
</feature>
<evidence type="ECO:0000256" key="1">
    <source>
        <dbReference type="SAM" id="Coils"/>
    </source>
</evidence>
<feature type="region of interest" description="Disordered" evidence="2">
    <location>
        <begin position="771"/>
        <end position="799"/>
    </location>
</feature>
<feature type="compositionally biased region" description="Basic and acidic residues" evidence="2">
    <location>
        <begin position="158"/>
        <end position="171"/>
    </location>
</feature>
<accession>A0AAD7KAI4</accession>
<feature type="compositionally biased region" description="Low complexity" evidence="2">
    <location>
        <begin position="873"/>
        <end position="886"/>
    </location>
</feature>
<reference evidence="3" key="1">
    <citation type="submission" date="2023-03" db="EMBL/GenBank/DDBJ databases">
        <title>Massive genome expansion in bonnet fungi (Mycena s.s.) driven by repeated elements and novel gene families across ecological guilds.</title>
        <authorList>
            <consortium name="Lawrence Berkeley National Laboratory"/>
            <person name="Harder C.B."/>
            <person name="Miyauchi S."/>
            <person name="Viragh M."/>
            <person name="Kuo A."/>
            <person name="Thoen E."/>
            <person name="Andreopoulos B."/>
            <person name="Lu D."/>
            <person name="Skrede I."/>
            <person name="Drula E."/>
            <person name="Henrissat B."/>
            <person name="Morin E."/>
            <person name="Kohler A."/>
            <person name="Barry K."/>
            <person name="LaButti K."/>
            <person name="Morin E."/>
            <person name="Salamov A."/>
            <person name="Lipzen A."/>
            <person name="Mereny Z."/>
            <person name="Hegedus B."/>
            <person name="Baldrian P."/>
            <person name="Stursova M."/>
            <person name="Weitz H."/>
            <person name="Taylor A."/>
            <person name="Grigoriev I.V."/>
            <person name="Nagy L.G."/>
            <person name="Martin F."/>
            <person name="Kauserud H."/>
        </authorList>
    </citation>
    <scope>NUCLEOTIDE SEQUENCE</scope>
    <source>
        <strain evidence="3">CBHHK182m</strain>
    </source>
</reference>
<feature type="region of interest" description="Disordered" evidence="2">
    <location>
        <begin position="812"/>
        <end position="831"/>
    </location>
</feature>
<feature type="compositionally biased region" description="Low complexity" evidence="2">
    <location>
        <begin position="345"/>
        <end position="357"/>
    </location>
</feature>
<evidence type="ECO:0000313" key="3">
    <source>
        <dbReference type="EMBL" id="KAJ7781616.1"/>
    </source>
</evidence>
<feature type="region of interest" description="Disordered" evidence="2">
    <location>
        <begin position="404"/>
        <end position="440"/>
    </location>
</feature>